<name>A0A7S1WN12_ALECA</name>
<evidence type="ECO:0000313" key="1">
    <source>
        <dbReference type="EMBL" id="CAD9177674.1"/>
    </source>
</evidence>
<gene>
    <name evidence="1" type="ORF">ACAT0790_LOCUS54443</name>
</gene>
<proteinExistence type="predicted"/>
<organism evidence="1">
    <name type="scientific">Alexandrium catenella</name>
    <name type="common">Red tide dinoflagellate</name>
    <name type="synonym">Gonyaulax catenella</name>
    <dbReference type="NCBI Taxonomy" id="2925"/>
    <lineage>
        <taxon>Eukaryota</taxon>
        <taxon>Sar</taxon>
        <taxon>Alveolata</taxon>
        <taxon>Dinophyceae</taxon>
        <taxon>Gonyaulacales</taxon>
        <taxon>Pyrocystaceae</taxon>
        <taxon>Alexandrium</taxon>
    </lineage>
</organism>
<sequence>MMSQPDHGDLGEIHIRRRLLAAKDRQRSGRAQLEDTVKMSREPGDINAISRLGNMWLGMNKQVRTVSFDTKPKFVGAHANELSKWMNAESISRFKEETNVAAPTLRQVLKVDDAIGMRQMTKSQLAALPYDPTDGRRGPRRDPECEMRNLKYRPQMK</sequence>
<accession>A0A7S1WN12</accession>
<protein>
    <submittedName>
        <fullName evidence="1">Uncharacterized protein</fullName>
    </submittedName>
</protein>
<dbReference type="EMBL" id="HBGE01091390">
    <property type="protein sequence ID" value="CAD9177674.1"/>
    <property type="molecule type" value="Transcribed_RNA"/>
</dbReference>
<dbReference type="AlphaFoldDB" id="A0A7S1WN12"/>
<reference evidence="1" key="1">
    <citation type="submission" date="2021-01" db="EMBL/GenBank/DDBJ databases">
        <authorList>
            <person name="Corre E."/>
            <person name="Pelletier E."/>
            <person name="Niang G."/>
            <person name="Scheremetjew M."/>
            <person name="Finn R."/>
            <person name="Kale V."/>
            <person name="Holt S."/>
            <person name="Cochrane G."/>
            <person name="Meng A."/>
            <person name="Brown T."/>
            <person name="Cohen L."/>
        </authorList>
    </citation>
    <scope>NUCLEOTIDE SEQUENCE</scope>
    <source>
        <strain evidence="1">OF101</strain>
    </source>
</reference>